<protein>
    <submittedName>
        <fullName evidence="2">Uncharacterized protein</fullName>
    </submittedName>
</protein>
<keyword evidence="1" id="KW-1133">Transmembrane helix</keyword>
<name>A0A6M1RXA3_9BACT</name>
<evidence type="ECO:0000256" key="1">
    <source>
        <dbReference type="SAM" id="Phobius"/>
    </source>
</evidence>
<feature type="transmembrane region" description="Helical" evidence="1">
    <location>
        <begin position="46"/>
        <end position="70"/>
    </location>
</feature>
<reference evidence="2 3" key="1">
    <citation type="submission" date="2020-02" db="EMBL/GenBank/DDBJ databases">
        <title>Draft genome sequence of Limisphaera ngatamarikiensis NGM72.4T, a thermophilic Verrucomicrobia grouped in subdivision 3.</title>
        <authorList>
            <person name="Carere C.R."/>
            <person name="Steen J."/>
            <person name="Hugenholtz P."/>
            <person name="Stott M.B."/>
        </authorList>
    </citation>
    <scope>NUCLEOTIDE SEQUENCE [LARGE SCALE GENOMIC DNA]</scope>
    <source>
        <strain evidence="2 3">NGM72.4</strain>
    </source>
</reference>
<keyword evidence="3" id="KW-1185">Reference proteome</keyword>
<keyword evidence="1" id="KW-0812">Transmembrane</keyword>
<dbReference type="EMBL" id="JAAKYA010000079">
    <property type="protein sequence ID" value="NGO40101.1"/>
    <property type="molecule type" value="Genomic_DNA"/>
</dbReference>
<evidence type="ECO:0000313" key="3">
    <source>
        <dbReference type="Proteomes" id="UP000477311"/>
    </source>
</evidence>
<feature type="transmembrane region" description="Helical" evidence="1">
    <location>
        <begin position="91"/>
        <end position="112"/>
    </location>
</feature>
<sequence length="194" mass="21466">MNLQSLIVVFLRLMALNFLLQVAVQLSSQLLRFTEVPRQDGGSSMASYVLVPVLMVIECMVGAILIWIFAPSIARFVTWGVSCDLSLGSLSLVDCYSVAFIGLGLFYIAGYFPHVLNWVHYLFKAAATQPGNTWKQEVPWYAVSSVFITFIVGIVLFVKGRSWAVALARWQEKSESVNQTVEGTGAPPLRSDPQ</sequence>
<accession>A0A6M1RXA3</accession>
<dbReference type="AlphaFoldDB" id="A0A6M1RXA3"/>
<keyword evidence="1" id="KW-0472">Membrane</keyword>
<dbReference type="RefSeq" id="WP_165108414.1">
    <property type="nucleotide sequence ID" value="NZ_JAAKYA010000079.1"/>
</dbReference>
<proteinExistence type="predicted"/>
<gene>
    <name evidence="2" type="ORF">G4L39_11960</name>
</gene>
<dbReference type="Proteomes" id="UP000477311">
    <property type="component" value="Unassembled WGS sequence"/>
</dbReference>
<evidence type="ECO:0000313" key="2">
    <source>
        <dbReference type="EMBL" id="NGO40101.1"/>
    </source>
</evidence>
<comment type="caution">
    <text evidence="2">The sequence shown here is derived from an EMBL/GenBank/DDBJ whole genome shotgun (WGS) entry which is preliminary data.</text>
</comment>
<feature type="transmembrane region" description="Helical" evidence="1">
    <location>
        <begin position="138"/>
        <end position="158"/>
    </location>
</feature>
<organism evidence="2 3">
    <name type="scientific">Limisphaera ngatamarikiensis</name>
    <dbReference type="NCBI Taxonomy" id="1324935"/>
    <lineage>
        <taxon>Bacteria</taxon>
        <taxon>Pseudomonadati</taxon>
        <taxon>Verrucomicrobiota</taxon>
        <taxon>Verrucomicrobiia</taxon>
        <taxon>Limisphaerales</taxon>
        <taxon>Limisphaeraceae</taxon>
        <taxon>Limisphaera</taxon>
    </lineage>
</organism>
<feature type="transmembrane region" description="Helical" evidence="1">
    <location>
        <begin position="7"/>
        <end position="26"/>
    </location>
</feature>